<dbReference type="Gene3D" id="3.40.50.1360">
    <property type="match status" value="1"/>
</dbReference>
<dbReference type="PRINTS" id="PR00037">
    <property type="entry name" value="HTHLACR"/>
</dbReference>
<dbReference type="Proteomes" id="UP001501321">
    <property type="component" value="Unassembled WGS sequence"/>
</dbReference>
<dbReference type="InterPro" id="IPR036390">
    <property type="entry name" value="WH_DNA-bd_sf"/>
</dbReference>
<dbReference type="InterPro" id="IPR036388">
    <property type="entry name" value="WH-like_DNA-bd_sf"/>
</dbReference>
<keyword evidence="3" id="KW-0804">Transcription</keyword>
<accession>A0ABP8PXC8</accession>
<dbReference type="InterPro" id="IPR050313">
    <property type="entry name" value="Carb_Metab_HTH_regulators"/>
</dbReference>
<dbReference type="SMART" id="SM01134">
    <property type="entry name" value="DeoRC"/>
    <property type="match status" value="1"/>
</dbReference>
<feature type="domain" description="HTH deoR-type" evidence="4">
    <location>
        <begin position="1"/>
        <end position="56"/>
    </location>
</feature>
<dbReference type="Pfam" id="PF08220">
    <property type="entry name" value="HTH_DeoR"/>
    <property type="match status" value="1"/>
</dbReference>
<dbReference type="SUPFAM" id="SSF100950">
    <property type="entry name" value="NagB/RpiA/CoA transferase-like"/>
    <property type="match status" value="1"/>
</dbReference>
<keyword evidence="2 5" id="KW-0238">DNA-binding</keyword>
<dbReference type="InterPro" id="IPR037171">
    <property type="entry name" value="NagB/RpiA_transferase-like"/>
</dbReference>
<dbReference type="GO" id="GO:0003677">
    <property type="term" value="F:DNA binding"/>
    <property type="evidence" value="ECO:0007669"/>
    <property type="project" value="UniProtKB-KW"/>
</dbReference>
<dbReference type="InterPro" id="IPR018356">
    <property type="entry name" value="Tscrpt_reg_HTH_DeoR_CS"/>
</dbReference>
<dbReference type="NCBIfam" id="NF040887">
    <property type="entry name" value="trans_reg_YciT"/>
    <property type="match status" value="1"/>
</dbReference>
<evidence type="ECO:0000256" key="2">
    <source>
        <dbReference type="ARBA" id="ARBA00023125"/>
    </source>
</evidence>
<dbReference type="Pfam" id="PF00455">
    <property type="entry name" value="DeoRC"/>
    <property type="match status" value="1"/>
</dbReference>
<gene>
    <name evidence="5" type="ORF">GCM10023095_02360</name>
</gene>
<evidence type="ECO:0000259" key="4">
    <source>
        <dbReference type="PROSITE" id="PS51000"/>
    </source>
</evidence>
<dbReference type="SUPFAM" id="SSF46785">
    <property type="entry name" value="Winged helix' DNA-binding domain"/>
    <property type="match status" value="1"/>
</dbReference>
<dbReference type="PROSITE" id="PS00894">
    <property type="entry name" value="HTH_DEOR_1"/>
    <property type="match status" value="1"/>
</dbReference>
<comment type="caution">
    <text evidence="5">The sequence shown here is derived from an EMBL/GenBank/DDBJ whole genome shotgun (WGS) entry which is preliminary data.</text>
</comment>
<evidence type="ECO:0000256" key="1">
    <source>
        <dbReference type="ARBA" id="ARBA00023015"/>
    </source>
</evidence>
<protein>
    <submittedName>
        <fullName evidence="5">DNA-binding transcriptional regulator YciT</fullName>
    </submittedName>
</protein>
<dbReference type="PANTHER" id="PTHR30363:SF59">
    <property type="entry name" value="DEOR FAMILY REGULATORY PROTEIN"/>
    <property type="match status" value="1"/>
</dbReference>
<dbReference type="EMBL" id="BAABFC010000001">
    <property type="protein sequence ID" value="GAA4492953.1"/>
    <property type="molecule type" value="Genomic_DNA"/>
</dbReference>
<keyword evidence="1" id="KW-0805">Transcription regulation</keyword>
<organism evidence="5 6">
    <name type="scientific">Pseudaeromonas paramecii</name>
    <dbReference type="NCBI Taxonomy" id="2138166"/>
    <lineage>
        <taxon>Bacteria</taxon>
        <taxon>Pseudomonadati</taxon>
        <taxon>Pseudomonadota</taxon>
        <taxon>Gammaproteobacteria</taxon>
        <taxon>Aeromonadales</taxon>
        <taxon>Aeromonadaceae</taxon>
        <taxon>Pseudaeromonas</taxon>
    </lineage>
</organism>
<name>A0ABP8PXC8_9GAMM</name>
<dbReference type="InterPro" id="IPR001034">
    <property type="entry name" value="DeoR_HTH"/>
</dbReference>
<keyword evidence="6" id="KW-1185">Reference proteome</keyword>
<sequence length="249" mass="27321">MHPRHAIILELVNEIGRISVVDLANQLDVSEVTVRQDLTLLEKEGFLRRIHGAATTIDSDAPDHRLWIHGKIKQRLAQRAAQMVEPGETVLVEGGSANVMLAKLLGERSDVAIITPSSYIAHQLRQAKAEVVLLGGQYQATSESLVGPLTRLCIEHVFFNKAFIGVDGFRPDCGFTNRNMMRADVANCILAKGQQNIVITDSSKFGRVHPGVIGPLKLISTVLTDDRIPQEAQSRLHQVEIELITVSSA</sequence>
<dbReference type="Gene3D" id="1.10.10.10">
    <property type="entry name" value="Winged helix-like DNA-binding domain superfamily/Winged helix DNA-binding domain"/>
    <property type="match status" value="1"/>
</dbReference>
<dbReference type="PROSITE" id="PS51000">
    <property type="entry name" value="HTH_DEOR_2"/>
    <property type="match status" value="1"/>
</dbReference>
<reference evidence="6" key="1">
    <citation type="journal article" date="2019" name="Int. J. Syst. Evol. Microbiol.">
        <title>The Global Catalogue of Microorganisms (GCM) 10K type strain sequencing project: providing services to taxonomists for standard genome sequencing and annotation.</title>
        <authorList>
            <consortium name="The Broad Institute Genomics Platform"/>
            <consortium name="The Broad Institute Genome Sequencing Center for Infectious Disease"/>
            <person name="Wu L."/>
            <person name="Ma J."/>
        </authorList>
    </citation>
    <scope>NUCLEOTIDE SEQUENCE [LARGE SCALE GENOMIC DNA]</scope>
    <source>
        <strain evidence="6">JCM 32226</strain>
    </source>
</reference>
<proteinExistence type="predicted"/>
<evidence type="ECO:0000313" key="6">
    <source>
        <dbReference type="Proteomes" id="UP001501321"/>
    </source>
</evidence>
<evidence type="ECO:0000313" key="5">
    <source>
        <dbReference type="EMBL" id="GAA4492953.1"/>
    </source>
</evidence>
<dbReference type="RefSeq" id="WP_345009229.1">
    <property type="nucleotide sequence ID" value="NZ_BAABFC010000001.1"/>
</dbReference>
<dbReference type="PANTHER" id="PTHR30363">
    <property type="entry name" value="HTH-TYPE TRANSCRIPTIONAL REGULATOR SRLR-RELATED"/>
    <property type="match status" value="1"/>
</dbReference>
<dbReference type="InterPro" id="IPR014036">
    <property type="entry name" value="DeoR-like_C"/>
</dbReference>
<evidence type="ECO:0000256" key="3">
    <source>
        <dbReference type="ARBA" id="ARBA00023163"/>
    </source>
</evidence>
<dbReference type="SMART" id="SM00420">
    <property type="entry name" value="HTH_DEOR"/>
    <property type="match status" value="1"/>
</dbReference>